<feature type="compositionally biased region" description="Basic and acidic residues" evidence="26">
    <location>
        <begin position="381"/>
        <end position="394"/>
    </location>
</feature>
<dbReference type="GO" id="GO:0005509">
    <property type="term" value="F:calcium ion binding"/>
    <property type="evidence" value="ECO:0007669"/>
    <property type="project" value="InterPro"/>
</dbReference>
<dbReference type="PROSITE" id="PS00804">
    <property type="entry name" value="CALRETICULIN_2"/>
    <property type="match status" value="1"/>
</dbReference>
<keyword evidence="5 23" id="KW-0596">Phosphopantetheine</keyword>
<dbReference type="GO" id="GO:0000036">
    <property type="term" value="F:acyl carrier activity"/>
    <property type="evidence" value="ECO:0007669"/>
    <property type="project" value="UniProtKB-ARBA"/>
</dbReference>
<comment type="caution">
    <text evidence="28">The sequence shown here is derived from an EMBL/GenBank/DDBJ whole genome shotgun (WGS) entry which is preliminary data.</text>
</comment>
<dbReference type="Gene3D" id="2.10.250.10">
    <property type="entry name" value="Calreticulin/calnexin, P domain"/>
    <property type="match status" value="1"/>
</dbReference>
<evidence type="ECO:0000256" key="25">
    <source>
        <dbReference type="SAM" id="Coils"/>
    </source>
</evidence>
<evidence type="ECO:0000256" key="6">
    <source>
        <dbReference type="ARBA" id="ARBA00022516"/>
    </source>
</evidence>
<evidence type="ECO:0000256" key="14">
    <source>
        <dbReference type="ARBA" id="ARBA00022832"/>
    </source>
</evidence>
<dbReference type="Pfam" id="PF00550">
    <property type="entry name" value="PP-binding"/>
    <property type="match status" value="1"/>
</dbReference>
<evidence type="ECO:0000256" key="5">
    <source>
        <dbReference type="ARBA" id="ARBA00022450"/>
    </source>
</evidence>
<keyword evidence="13 24" id="KW-0256">Endoplasmic reticulum</keyword>
<evidence type="ECO:0000259" key="27">
    <source>
        <dbReference type="PROSITE" id="PS50075"/>
    </source>
</evidence>
<evidence type="ECO:0000256" key="9">
    <source>
        <dbReference type="ARBA" id="ARBA00022723"/>
    </source>
</evidence>
<evidence type="ECO:0000256" key="22">
    <source>
        <dbReference type="PIRSR" id="PIRSR601580-3"/>
    </source>
</evidence>
<feature type="disulfide bond" evidence="22">
    <location>
        <begin position="247"/>
        <end position="279"/>
    </location>
</feature>
<evidence type="ECO:0000256" key="12">
    <source>
        <dbReference type="ARBA" id="ARBA00022737"/>
    </source>
</evidence>
<comment type="subcellular location">
    <subcellularLocation>
        <location evidence="1">Endoplasmic reticulum lumen</location>
    </subcellularLocation>
</comment>
<evidence type="ECO:0000256" key="17">
    <source>
        <dbReference type="ARBA" id="ARBA00023098"/>
    </source>
</evidence>
<protein>
    <recommendedName>
        <fullName evidence="23">Acyl carrier protein</fullName>
    </recommendedName>
</protein>
<keyword evidence="8" id="KW-0813">Transport</keyword>
<dbReference type="PROSITE" id="PS00803">
    <property type="entry name" value="CALRETICULIN_1"/>
    <property type="match status" value="1"/>
</dbReference>
<keyword evidence="9" id="KW-0479">Metal-binding</keyword>
<keyword evidence="22" id="KW-1015">Disulfide bond</keyword>
<keyword evidence="14" id="KW-0276">Fatty acid metabolism</keyword>
<evidence type="ECO:0000256" key="21">
    <source>
        <dbReference type="ARBA" id="ARBA00063067"/>
    </source>
</evidence>
<dbReference type="PANTHER" id="PTHR11073:SF46">
    <property type="entry name" value="CALRETICULIN"/>
    <property type="match status" value="1"/>
</dbReference>
<evidence type="ECO:0000313" key="28">
    <source>
        <dbReference type="EMBL" id="RXI02356.1"/>
    </source>
</evidence>
<evidence type="ECO:0000256" key="11">
    <source>
        <dbReference type="ARBA" id="ARBA00022734"/>
    </source>
</evidence>
<name>A0A498K4Q5_MALDO</name>
<evidence type="ECO:0000256" key="20">
    <source>
        <dbReference type="ARBA" id="ARBA00057783"/>
    </source>
</evidence>
<comment type="similarity">
    <text evidence="3">Belongs to the acyl carrier protein (ACP) family.</text>
</comment>
<keyword evidence="8" id="KW-0249">Electron transport</keyword>
<feature type="domain" description="Carrier" evidence="27">
    <location>
        <begin position="55"/>
        <end position="130"/>
    </location>
</feature>
<accession>A0A498K4Q5</accession>
<dbReference type="GO" id="GO:0005739">
    <property type="term" value="C:mitochondrion"/>
    <property type="evidence" value="ECO:0007669"/>
    <property type="project" value="UniProtKB-ARBA"/>
</dbReference>
<keyword evidence="11" id="KW-0430">Lectin</keyword>
<dbReference type="InterPro" id="IPR001580">
    <property type="entry name" value="Calret/calnex"/>
</dbReference>
<evidence type="ECO:0000256" key="2">
    <source>
        <dbReference type="ARBA" id="ARBA00005194"/>
    </source>
</evidence>
<keyword evidence="8" id="KW-0679">Respiratory chain</keyword>
<keyword evidence="6 23" id="KW-0444">Lipid biosynthesis</keyword>
<feature type="coiled-coil region" evidence="25">
    <location>
        <begin position="486"/>
        <end position="513"/>
    </location>
</feature>
<dbReference type="NCBIfam" id="NF002148">
    <property type="entry name" value="PRK00982.1-2"/>
    <property type="match status" value="1"/>
</dbReference>
<dbReference type="InterPro" id="IPR003231">
    <property type="entry name" value="ACP"/>
</dbReference>
<dbReference type="GO" id="GO:0036503">
    <property type="term" value="P:ERAD pathway"/>
    <property type="evidence" value="ECO:0007669"/>
    <property type="project" value="TreeGrafter"/>
</dbReference>
<keyword evidence="10" id="KW-0732">Signal</keyword>
<dbReference type="InterPro" id="IPR013320">
    <property type="entry name" value="ConA-like_dom_sf"/>
</dbReference>
<dbReference type="InterPro" id="IPR018124">
    <property type="entry name" value="Calret/calnex_CS"/>
</dbReference>
<dbReference type="PRINTS" id="PR00626">
    <property type="entry name" value="CALRETICULIN"/>
</dbReference>
<dbReference type="SUPFAM" id="SSF63887">
    <property type="entry name" value="P-domain of calnexin/calreticulin"/>
    <property type="match status" value="1"/>
</dbReference>
<sequence>MAASARNVLLKHLRVQVQAVPSNPSSTAPLFLSPFAAIRRRLFSEEVRGTFLDKSEVTDRVVSVVKNFQKVDPSKVTPNANFESDLGLDSLDSVEIVMALEEEFGFEIPDNEADKIKSIGLAVDFISSHPQANMAKQQKQLVLLILSLFLLSFCFRSSLSEIIFEERFDDDEWRSRWVTSDWKSSEGKAGSFKHTAGKWSGDHDDKGIQTSNDAKHFAISAKIPEFSNRNRTLVLQYSIKFEQEIECGGGYIKLMSGFVNQKKFSGDTPYSLMFGPDICGTDTKKLHVIVSYQGQNYPIKKDLQCETDKLTHFYTFILRPDATYSVLIDNREKDSGSMYTDWDILPPRKIKDVTAKKPADWDLREYIDDPNYIKPEGYDSIPREIPDPKAKQPEEWDDEENGLWKAPKIPNPAYKGPWRPKKIKNPNYKGKWKIPWIDNPEFEDDPDLYVLKPINYVGVEVWQVKAGSVFDNILICDDPDYAKQVVEEVFANREAEKDAFEEAEKRRKAQEEEVCGRNKWRLKEQEKREKGGEERGVMIEVAETDIETDTEGTVIGITMIMTSYDWVSSGLHLPLGFPSYNSKFPTMSKLQRLKSRGLSLSFLPCSQDEPKCEDGKPALVLGDDDNDGPAIVATYNDLVQGGANSLPSSFTPYEFNVEMFSSQTGEWKELNL</sequence>
<dbReference type="SUPFAM" id="SSF49899">
    <property type="entry name" value="Concanavalin A-like lectins/glucanases"/>
    <property type="match status" value="1"/>
</dbReference>
<comment type="subunit">
    <text evidence="21">Complex I is composed of at least 49 different subunits.</text>
</comment>
<dbReference type="AlphaFoldDB" id="A0A498K4Q5"/>
<dbReference type="SUPFAM" id="SSF47336">
    <property type="entry name" value="ACP-like"/>
    <property type="match status" value="1"/>
</dbReference>
<dbReference type="GO" id="GO:0005789">
    <property type="term" value="C:endoplasmic reticulum membrane"/>
    <property type="evidence" value="ECO:0007669"/>
    <property type="project" value="TreeGrafter"/>
</dbReference>
<evidence type="ECO:0000256" key="13">
    <source>
        <dbReference type="ARBA" id="ARBA00022824"/>
    </source>
</evidence>
<dbReference type="FunFam" id="1.10.1200.10:FF:000003">
    <property type="entry name" value="Acyl carrier protein"/>
    <property type="match status" value="1"/>
</dbReference>
<dbReference type="InterPro" id="IPR006162">
    <property type="entry name" value="Ppantetheine_attach_site"/>
</dbReference>
<keyword evidence="18 23" id="KW-0275">Fatty acid biosynthesis</keyword>
<keyword evidence="25" id="KW-0175">Coiled coil</keyword>
<keyword evidence="29" id="KW-1185">Reference proteome</keyword>
<evidence type="ECO:0000256" key="3">
    <source>
        <dbReference type="ARBA" id="ARBA00010930"/>
    </source>
</evidence>
<dbReference type="PANTHER" id="PTHR11073">
    <property type="entry name" value="CALRETICULIN AND CALNEXIN"/>
    <property type="match status" value="1"/>
</dbReference>
<dbReference type="GO" id="GO:0051082">
    <property type="term" value="F:unfolded protein binding"/>
    <property type="evidence" value="ECO:0007669"/>
    <property type="project" value="InterPro"/>
</dbReference>
<dbReference type="STRING" id="3750.A0A498K4Q5"/>
<evidence type="ECO:0000256" key="24">
    <source>
        <dbReference type="RuleBase" id="RU362126"/>
    </source>
</evidence>
<feature type="region of interest" description="Disordered" evidence="26">
    <location>
        <begin position="377"/>
        <end position="403"/>
    </location>
</feature>
<keyword evidence="7" id="KW-0597">Phosphoprotein</keyword>
<evidence type="ECO:0000256" key="19">
    <source>
        <dbReference type="ARBA" id="ARBA00023186"/>
    </source>
</evidence>
<evidence type="ECO:0000256" key="26">
    <source>
        <dbReference type="SAM" id="MobiDB-lite"/>
    </source>
</evidence>
<dbReference type="Proteomes" id="UP000290289">
    <property type="component" value="Chromosome 4"/>
</dbReference>
<dbReference type="HAMAP" id="MF_01217">
    <property type="entry name" value="Acyl_carrier"/>
    <property type="match status" value="1"/>
</dbReference>
<dbReference type="InterPro" id="IPR009033">
    <property type="entry name" value="Calreticulin/calnexin_P_dom_sf"/>
</dbReference>
<dbReference type="FunFam" id="2.60.120.200:FF:000018">
    <property type="entry name" value="Calreticulin 1b"/>
    <property type="match status" value="1"/>
</dbReference>
<evidence type="ECO:0000256" key="4">
    <source>
        <dbReference type="ARBA" id="ARBA00010983"/>
    </source>
</evidence>
<evidence type="ECO:0000256" key="18">
    <source>
        <dbReference type="ARBA" id="ARBA00023160"/>
    </source>
</evidence>
<organism evidence="28 29">
    <name type="scientific">Malus domestica</name>
    <name type="common">Apple</name>
    <name type="synonym">Pyrus malus</name>
    <dbReference type="NCBI Taxonomy" id="3750"/>
    <lineage>
        <taxon>Eukaryota</taxon>
        <taxon>Viridiplantae</taxon>
        <taxon>Streptophyta</taxon>
        <taxon>Embryophyta</taxon>
        <taxon>Tracheophyta</taxon>
        <taxon>Spermatophyta</taxon>
        <taxon>Magnoliopsida</taxon>
        <taxon>eudicotyledons</taxon>
        <taxon>Gunneridae</taxon>
        <taxon>Pentapetalae</taxon>
        <taxon>rosids</taxon>
        <taxon>fabids</taxon>
        <taxon>Rosales</taxon>
        <taxon>Rosaceae</taxon>
        <taxon>Amygdaloideae</taxon>
        <taxon>Maleae</taxon>
        <taxon>Malus</taxon>
    </lineage>
</organism>
<keyword evidence="17" id="KW-0443">Lipid metabolism</keyword>
<dbReference type="Gene3D" id="1.10.1200.10">
    <property type="entry name" value="ACP-like"/>
    <property type="match status" value="1"/>
</dbReference>
<comment type="function">
    <text evidence="20">Carrier of the growing fatty acid chain in fatty acid biosynthesis. May be involved in the synthesis of short and medium chain fatty acids. Accessory and non-catalytic subunit of the mitochondrial membrane respiratory chain NADH dehydrogenase (Complex I), which functions in the transfer of electrons from NADH to the respiratory chain.</text>
</comment>
<comment type="pathway">
    <text evidence="2">Lipid metabolism; fatty acid biosynthesis.</text>
</comment>
<dbReference type="NCBIfam" id="TIGR00517">
    <property type="entry name" value="acyl_carrier"/>
    <property type="match status" value="1"/>
</dbReference>
<evidence type="ECO:0000256" key="15">
    <source>
        <dbReference type="ARBA" id="ARBA00022833"/>
    </source>
</evidence>
<keyword evidence="16" id="KW-0106">Calcium</keyword>
<evidence type="ECO:0000256" key="23">
    <source>
        <dbReference type="RuleBase" id="RU000722"/>
    </source>
</evidence>
<dbReference type="PROSITE" id="PS00012">
    <property type="entry name" value="PHOSPHOPANTETHEINE"/>
    <property type="match status" value="1"/>
</dbReference>
<dbReference type="Pfam" id="PF00262">
    <property type="entry name" value="Calreticulin"/>
    <property type="match status" value="2"/>
</dbReference>
<keyword evidence="12" id="KW-0677">Repeat</keyword>
<dbReference type="GO" id="GO:0030246">
    <property type="term" value="F:carbohydrate binding"/>
    <property type="evidence" value="ECO:0007669"/>
    <property type="project" value="UniProtKB-KW"/>
</dbReference>
<dbReference type="InterPro" id="IPR036736">
    <property type="entry name" value="ACP-like_sf"/>
</dbReference>
<evidence type="ECO:0000256" key="7">
    <source>
        <dbReference type="ARBA" id="ARBA00022553"/>
    </source>
</evidence>
<evidence type="ECO:0000313" key="29">
    <source>
        <dbReference type="Proteomes" id="UP000290289"/>
    </source>
</evidence>
<evidence type="ECO:0000256" key="10">
    <source>
        <dbReference type="ARBA" id="ARBA00022729"/>
    </source>
</evidence>
<dbReference type="PROSITE" id="PS50075">
    <property type="entry name" value="CARRIER"/>
    <property type="match status" value="1"/>
</dbReference>
<gene>
    <name evidence="28" type="ORF">DVH24_030285</name>
</gene>
<dbReference type="FunFam" id="2.10.250.10:FF:000002">
    <property type="entry name" value="Calreticulin"/>
    <property type="match status" value="1"/>
</dbReference>
<evidence type="ECO:0000256" key="1">
    <source>
        <dbReference type="ARBA" id="ARBA00004319"/>
    </source>
</evidence>
<keyword evidence="15" id="KW-0862">Zinc</keyword>
<dbReference type="GO" id="GO:0005788">
    <property type="term" value="C:endoplasmic reticulum lumen"/>
    <property type="evidence" value="ECO:0007669"/>
    <property type="project" value="UniProtKB-SubCell"/>
</dbReference>
<comment type="similarity">
    <text evidence="4 24">Belongs to the calreticulin family.</text>
</comment>
<dbReference type="Gene3D" id="2.60.120.200">
    <property type="match status" value="1"/>
</dbReference>
<dbReference type="EMBL" id="RDQH01000330">
    <property type="protein sequence ID" value="RXI02356.1"/>
    <property type="molecule type" value="Genomic_DNA"/>
</dbReference>
<proteinExistence type="inferred from homology"/>
<evidence type="ECO:0000256" key="8">
    <source>
        <dbReference type="ARBA" id="ARBA00022660"/>
    </source>
</evidence>
<keyword evidence="19 24" id="KW-0143">Chaperone</keyword>
<dbReference type="InterPro" id="IPR009081">
    <property type="entry name" value="PP-bd_ACP"/>
</dbReference>
<reference evidence="28 29" key="1">
    <citation type="submission" date="2018-10" db="EMBL/GenBank/DDBJ databases">
        <title>A high-quality apple genome assembly.</title>
        <authorList>
            <person name="Hu J."/>
        </authorList>
    </citation>
    <scope>NUCLEOTIDE SEQUENCE [LARGE SCALE GENOMIC DNA]</scope>
    <source>
        <strain evidence="29">cv. HFTH1</strain>
        <tissue evidence="28">Young leaf</tissue>
    </source>
</reference>
<dbReference type="GO" id="GO:0006457">
    <property type="term" value="P:protein folding"/>
    <property type="evidence" value="ECO:0007669"/>
    <property type="project" value="InterPro"/>
</dbReference>
<evidence type="ECO:0000256" key="16">
    <source>
        <dbReference type="ARBA" id="ARBA00022837"/>
    </source>
</evidence>